<evidence type="ECO:0000313" key="3">
    <source>
        <dbReference type="Proteomes" id="UP001596012"/>
    </source>
</evidence>
<organism evidence="2 3">
    <name type="scientific">Streptomyces xiangluensis</name>
    <dbReference type="NCBI Taxonomy" id="2665720"/>
    <lineage>
        <taxon>Bacteria</taxon>
        <taxon>Bacillati</taxon>
        <taxon>Actinomycetota</taxon>
        <taxon>Actinomycetes</taxon>
        <taxon>Kitasatosporales</taxon>
        <taxon>Streptomycetaceae</taxon>
        <taxon>Streptomyces</taxon>
    </lineage>
</organism>
<dbReference type="InterPro" id="IPR036291">
    <property type="entry name" value="NAD(P)-bd_dom_sf"/>
</dbReference>
<evidence type="ECO:0000259" key="1">
    <source>
        <dbReference type="Pfam" id="PF01370"/>
    </source>
</evidence>
<name>A0ABV8Z8F1_9ACTN</name>
<feature type="domain" description="NAD-dependent epimerase/dehydratase" evidence="1">
    <location>
        <begin position="29"/>
        <end position="171"/>
    </location>
</feature>
<dbReference type="PANTHER" id="PTHR48079">
    <property type="entry name" value="PROTEIN YEEZ"/>
    <property type="match status" value="1"/>
</dbReference>
<comment type="caution">
    <text evidence="2">The sequence shown here is derived from an EMBL/GenBank/DDBJ whole genome shotgun (WGS) entry which is preliminary data.</text>
</comment>
<protein>
    <submittedName>
        <fullName evidence="2">NAD-dependent epimerase/dehydratase family protein</fullName>
    </submittedName>
</protein>
<gene>
    <name evidence="2" type="ORF">ACFPH6_51735</name>
</gene>
<dbReference type="InterPro" id="IPR001509">
    <property type="entry name" value="Epimerase_deHydtase"/>
</dbReference>
<dbReference type="SUPFAM" id="SSF51735">
    <property type="entry name" value="NAD(P)-binding Rossmann-fold domains"/>
    <property type="match status" value="1"/>
</dbReference>
<reference evidence="3" key="1">
    <citation type="journal article" date="2019" name="Int. J. Syst. Evol. Microbiol.">
        <title>The Global Catalogue of Microorganisms (GCM) 10K type strain sequencing project: providing services to taxonomists for standard genome sequencing and annotation.</title>
        <authorList>
            <consortium name="The Broad Institute Genomics Platform"/>
            <consortium name="The Broad Institute Genome Sequencing Center for Infectious Disease"/>
            <person name="Wu L."/>
            <person name="Ma J."/>
        </authorList>
    </citation>
    <scope>NUCLEOTIDE SEQUENCE [LARGE SCALE GENOMIC DNA]</scope>
    <source>
        <strain evidence="3">DT43</strain>
    </source>
</reference>
<dbReference type="Proteomes" id="UP001596012">
    <property type="component" value="Unassembled WGS sequence"/>
</dbReference>
<dbReference type="Gene3D" id="3.40.50.720">
    <property type="entry name" value="NAD(P)-binding Rossmann-like Domain"/>
    <property type="match status" value="1"/>
</dbReference>
<dbReference type="Pfam" id="PF01370">
    <property type="entry name" value="Epimerase"/>
    <property type="match status" value="1"/>
</dbReference>
<proteinExistence type="predicted"/>
<dbReference type="PANTHER" id="PTHR48079:SF6">
    <property type="entry name" value="NAD(P)-BINDING DOMAIN-CONTAINING PROTEIN-RELATED"/>
    <property type="match status" value="1"/>
</dbReference>
<dbReference type="EMBL" id="JBHSFG010000129">
    <property type="protein sequence ID" value="MFC4472836.1"/>
    <property type="molecule type" value="Genomic_DNA"/>
</dbReference>
<keyword evidence="3" id="KW-1185">Reference proteome</keyword>
<dbReference type="RefSeq" id="WP_386357311.1">
    <property type="nucleotide sequence ID" value="NZ_JBHSFG010000129.1"/>
</dbReference>
<evidence type="ECO:0000313" key="2">
    <source>
        <dbReference type="EMBL" id="MFC4472836.1"/>
    </source>
</evidence>
<dbReference type="InterPro" id="IPR051783">
    <property type="entry name" value="NAD(P)-dependent_oxidoreduct"/>
</dbReference>
<sequence>MARSDEASQRLVGLGVEPRSGSLDDLEILQTAAQQADVVVHAAVDYFDPGFEAREAAALEALLDGPGQLIYLSTTLVLADTGPHPVSEEVSASQATVQPFKLAGEQRVLEAGGTVVRLGIVYGCNGSGLLTALLAAAKAQGGSGYVGSGEARWSAVHVDDVAELLARVVVSGDAAGLLVHAVEAEAVPWRAIAEAIARNAGVAAVSLPQEQAAAAGLGSMAEQLTKNLWVVPTRARDYFDWHPDGKGILHDLEYGSYRS</sequence>
<accession>A0ABV8Z8F1</accession>